<accession>A0A4V1FWN0</accession>
<dbReference type="EMBL" id="MK036889">
    <property type="protein sequence ID" value="QCS39695.1"/>
    <property type="molecule type" value="Genomic_DNA"/>
</dbReference>
<organism evidence="1">
    <name type="scientific">Klebsiella pneumoniae</name>
    <dbReference type="NCBI Taxonomy" id="573"/>
    <lineage>
        <taxon>Bacteria</taxon>
        <taxon>Pseudomonadati</taxon>
        <taxon>Pseudomonadota</taxon>
        <taxon>Gammaproteobacteria</taxon>
        <taxon>Enterobacterales</taxon>
        <taxon>Enterobacteriaceae</taxon>
        <taxon>Klebsiella/Raoultella group</taxon>
        <taxon>Klebsiella</taxon>
        <taxon>Klebsiella pneumoniae complex</taxon>
    </lineage>
</organism>
<sequence>MSGQTAFSSAGTEGKCSIPVRFLLYSQTEFSIVLNPNLFLL</sequence>
<geneLocation type="plasmid" evidence="1">
    <name>pA1966-IMP</name>
</geneLocation>
<dbReference type="AlphaFoldDB" id="A0A4V1FWN0"/>
<reference evidence="1" key="1">
    <citation type="submission" date="2018-10" db="EMBL/GenBank/DDBJ databases">
        <authorList>
            <person name="Zhou D."/>
        </authorList>
    </citation>
    <scope>NUCLEOTIDE SEQUENCE</scope>
    <source>
        <strain evidence="1">A1966</strain>
        <plasmid evidence="1">pA1966-IMP</plasmid>
    </source>
</reference>
<name>A0A4V1FWN0_KLEPN</name>
<evidence type="ECO:0000313" key="1">
    <source>
        <dbReference type="EMBL" id="QCS39695.1"/>
    </source>
</evidence>
<keyword evidence="1" id="KW-0614">Plasmid</keyword>
<protein>
    <submittedName>
        <fullName evidence="1">Uncharacterized protein</fullName>
    </submittedName>
</protein>
<proteinExistence type="predicted"/>